<dbReference type="AlphaFoldDB" id="A0A848L278"/>
<evidence type="ECO:0000313" key="2">
    <source>
        <dbReference type="Proteomes" id="UP000550729"/>
    </source>
</evidence>
<dbReference type="EMBL" id="JABBNB010000009">
    <property type="protein sequence ID" value="NMO01758.1"/>
    <property type="molecule type" value="Genomic_DNA"/>
</dbReference>
<gene>
    <name evidence="1" type="ORF">HH308_11080</name>
</gene>
<name>A0A848L278_9ACTN</name>
<reference evidence="1 2" key="1">
    <citation type="submission" date="2020-04" db="EMBL/GenBank/DDBJ databases">
        <title>Gordonia sp. nov. TBRC 11910.</title>
        <authorList>
            <person name="Suriyachadkun C."/>
        </authorList>
    </citation>
    <scope>NUCLEOTIDE SEQUENCE [LARGE SCALE GENOMIC DNA]</scope>
    <source>
        <strain evidence="1 2">TBRC 11910</strain>
    </source>
</reference>
<proteinExistence type="predicted"/>
<accession>A0A848L278</accession>
<protein>
    <submittedName>
        <fullName evidence="1">Uncharacterized protein</fullName>
    </submittedName>
</protein>
<keyword evidence="2" id="KW-1185">Reference proteome</keyword>
<dbReference type="RefSeq" id="WP_170194256.1">
    <property type="nucleotide sequence ID" value="NZ_JABBNB010000009.1"/>
</dbReference>
<evidence type="ECO:0000313" key="1">
    <source>
        <dbReference type="EMBL" id="NMO01758.1"/>
    </source>
</evidence>
<dbReference type="Proteomes" id="UP000550729">
    <property type="component" value="Unassembled WGS sequence"/>
</dbReference>
<sequence>MTPATGQRIVISADAATTESLIAALGSSHRDVIRMPRHPHAFRPGPWPAIEESLRRFEYRVSQESRRTSFLSCGSVLDDWAELHTSLHRHSPRSHRDAAFARRYAAMFATTAARHARCTYTLCIHIPTPEQRPDDDLTLLAAIKDAGLPLIATADATSALAILAGDQTTGLGRVGAIA</sequence>
<organism evidence="1 2">
    <name type="scientific">Gordonia asplenii</name>
    <dbReference type="NCBI Taxonomy" id="2725283"/>
    <lineage>
        <taxon>Bacteria</taxon>
        <taxon>Bacillati</taxon>
        <taxon>Actinomycetota</taxon>
        <taxon>Actinomycetes</taxon>
        <taxon>Mycobacteriales</taxon>
        <taxon>Gordoniaceae</taxon>
        <taxon>Gordonia</taxon>
    </lineage>
</organism>
<comment type="caution">
    <text evidence="1">The sequence shown here is derived from an EMBL/GenBank/DDBJ whole genome shotgun (WGS) entry which is preliminary data.</text>
</comment>